<organism evidence="1 2">
    <name type="scientific">Smallanthus sonchifolius</name>
    <dbReference type="NCBI Taxonomy" id="185202"/>
    <lineage>
        <taxon>Eukaryota</taxon>
        <taxon>Viridiplantae</taxon>
        <taxon>Streptophyta</taxon>
        <taxon>Embryophyta</taxon>
        <taxon>Tracheophyta</taxon>
        <taxon>Spermatophyta</taxon>
        <taxon>Magnoliopsida</taxon>
        <taxon>eudicotyledons</taxon>
        <taxon>Gunneridae</taxon>
        <taxon>Pentapetalae</taxon>
        <taxon>asterids</taxon>
        <taxon>campanulids</taxon>
        <taxon>Asterales</taxon>
        <taxon>Asteraceae</taxon>
        <taxon>Asteroideae</taxon>
        <taxon>Heliantheae alliance</taxon>
        <taxon>Millerieae</taxon>
        <taxon>Smallanthus</taxon>
    </lineage>
</organism>
<reference evidence="2" key="1">
    <citation type="journal article" date="2022" name="Mol. Ecol. Resour.">
        <title>The genomes of chicory, endive, great burdock and yacon provide insights into Asteraceae palaeo-polyploidization history and plant inulin production.</title>
        <authorList>
            <person name="Fan W."/>
            <person name="Wang S."/>
            <person name="Wang H."/>
            <person name="Wang A."/>
            <person name="Jiang F."/>
            <person name="Liu H."/>
            <person name="Zhao H."/>
            <person name="Xu D."/>
            <person name="Zhang Y."/>
        </authorList>
    </citation>
    <scope>NUCLEOTIDE SEQUENCE [LARGE SCALE GENOMIC DNA]</scope>
    <source>
        <strain evidence="2">cv. Yunnan</strain>
    </source>
</reference>
<evidence type="ECO:0000313" key="1">
    <source>
        <dbReference type="EMBL" id="KAI3809368.1"/>
    </source>
</evidence>
<proteinExistence type="predicted"/>
<comment type="caution">
    <text evidence="1">The sequence shown here is derived from an EMBL/GenBank/DDBJ whole genome shotgun (WGS) entry which is preliminary data.</text>
</comment>
<sequence length="317" mass="34521">MKIQIGTPPVHVLGIADTGSDLTWAQCEPCKNCYKQVGPPLFVPTSSSTYQAQKCGSKACDQSQFENELTCDSKNNCQYQMLYGDGSYSIGGLATDTFWFGPTPFKHVVFGCGHDNNGTFNGNISGTIGLGWGRLSIINQLNSVTQGKFSYCLISQIEEGSNHASKIHFGDSVNVSGPNVVSTPLLKKSHYNFYYVTLESVLVGNNSLSYKQSFSKSIGGKMVKDPQGILEVCYQDLHLDLVPTVTFRFSGGDVELSPVNMFLEVEEGVSCLSIVSGDEFPIFGNLLQRNMMVGWGGVGFDLVNKKISFKPNDCAMQ</sequence>
<name>A0ACB9INW8_9ASTR</name>
<reference evidence="1 2" key="2">
    <citation type="journal article" date="2022" name="Mol. Ecol. Resour.">
        <title>The genomes of chicory, endive, great burdock and yacon provide insights into Asteraceae paleo-polyploidization history and plant inulin production.</title>
        <authorList>
            <person name="Fan W."/>
            <person name="Wang S."/>
            <person name="Wang H."/>
            <person name="Wang A."/>
            <person name="Jiang F."/>
            <person name="Liu H."/>
            <person name="Zhao H."/>
            <person name="Xu D."/>
            <person name="Zhang Y."/>
        </authorList>
    </citation>
    <scope>NUCLEOTIDE SEQUENCE [LARGE SCALE GENOMIC DNA]</scope>
    <source>
        <strain evidence="2">cv. Yunnan</strain>
        <tissue evidence="1">Leaves</tissue>
    </source>
</reference>
<protein>
    <submittedName>
        <fullName evidence="1">Uncharacterized protein</fullName>
    </submittedName>
</protein>
<keyword evidence="2" id="KW-1185">Reference proteome</keyword>
<accession>A0ACB9INW8</accession>
<dbReference type="EMBL" id="CM042025">
    <property type="protein sequence ID" value="KAI3809368.1"/>
    <property type="molecule type" value="Genomic_DNA"/>
</dbReference>
<dbReference type="Proteomes" id="UP001056120">
    <property type="component" value="Linkage Group LG08"/>
</dbReference>
<gene>
    <name evidence="1" type="ORF">L1987_25340</name>
</gene>
<evidence type="ECO:0000313" key="2">
    <source>
        <dbReference type="Proteomes" id="UP001056120"/>
    </source>
</evidence>